<feature type="compositionally biased region" description="Low complexity" evidence="2">
    <location>
        <begin position="909"/>
        <end position="927"/>
    </location>
</feature>
<feature type="region of interest" description="Disordered" evidence="2">
    <location>
        <begin position="317"/>
        <end position="398"/>
    </location>
</feature>
<feature type="compositionally biased region" description="Low complexity" evidence="2">
    <location>
        <begin position="977"/>
        <end position="987"/>
    </location>
</feature>
<feature type="region of interest" description="Disordered" evidence="2">
    <location>
        <begin position="65"/>
        <end position="298"/>
    </location>
</feature>
<proteinExistence type="inferred from homology"/>
<dbReference type="InterPro" id="IPR026306">
    <property type="entry name" value="RSBN1/Dpy-2/CEP530"/>
</dbReference>
<feature type="compositionally biased region" description="Low complexity" evidence="2">
    <location>
        <begin position="949"/>
        <end position="969"/>
    </location>
</feature>
<feature type="compositionally biased region" description="Basic and acidic residues" evidence="2">
    <location>
        <begin position="177"/>
        <end position="187"/>
    </location>
</feature>
<organism evidence="3 4">
    <name type="scientific">Oncorhynchus kisutch</name>
    <name type="common">Coho salmon</name>
    <name type="synonym">Salmo kisutch</name>
    <dbReference type="NCBI Taxonomy" id="8019"/>
    <lineage>
        <taxon>Eukaryota</taxon>
        <taxon>Metazoa</taxon>
        <taxon>Chordata</taxon>
        <taxon>Craniata</taxon>
        <taxon>Vertebrata</taxon>
        <taxon>Euteleostomi</taxon>
        <taxon>Actinopterygii</taxon>
        <taxon>Neopterygii</taxon>
        <taxon>Teleostei</taxon>
        <taxon>Protacanthopterygii</taxon>
        <taxon>Salmoniformes</taxon>
        <taxon>Salmonidae</taxon>
        <taxon>Salmoninae</taxon>
        <taxon>Oncorhynchus</taxon>
    </lineage>
</organism>
<feature type="compositionally biased region" description="Basic residues" evidence="2">
    <location>
        <begin position="271"/>
        <end position="281"/>
    </location>
</feature>
<evidence type="ECO:0000256" key="1">
    <source>
        <dbReference type="ARBA" id="ARBA00010560"/>
    </source>
</evidence>
<feature type="compositionally biased region" description="Basic and acidic residues" evidence="2">
    <location>
        <begin position="212"/>
        <end position="230"/>
    </location>
</feature>
<feature type="compositionally biased region" description="Low complexity" evidence="2">
    <location>
        <begin position="880"/>
        <end position="897"/>
    </location>
</feature>
<evidence type="ECO:0000256" key="2">
    <source>
        <dbReference type="SAM" id="MobiDB-lite"/>
    </source>
</evidence>
<sequence>MCPISPRTNHCTPDTTSNLACLSVSHQTPPLYACLAQTAVGRVNTESPKMAESLSFIHFGAATKSPLAKSKEPKLASDTRPQSSRDIHPPPPKRVRNDEKSLKPKKLNGEGGAGGGGGAVEKQHQKQSSGNPTTWSFSPVKASSNPSAPLQPPIHTVFKQSAFLASHTKPPSKKPKEKREKEKDFKEKKKHKPIPGTPGNISSSLSNVTTVMKKENGEMKLLQKDHTSKDKTKKKKKHKVMNEIKRENGEVKLLQKDKQKPQITSEELQIKKVKKKKKKKHKESEREKEKWKRPKMYSRSSQTVCAGLLSELHAGLASKQQPHHHHHHGHTEFKPPLPVHHHHHTSTTSSIKQENCCSPSPTLSLSKPLWSSSNSSSSSISSWDPASPMTSPLQIPQPRCPQPGFENLEFARFIHVEDQPNGGALVAHAYCSELSALSPAEMQQFAQEFVTLAFSEDTASQAAHYVMGIIHGAASYLPDFLDYFSWKFPSSPVKMEILGKKDIETTTMLNFHNQVKRTYSHGTYRAGAMRQISLVGAVDEEVGDYFPEFISMLEESPFLERTLPWGTFSSLKLKSPTESDDGPIMWVRPGEQMIPVADIPKSPYIRRRSTNEIKNLQYLPRASEPREMLFDDRTRAHADHIGQGFERQTTAAVGVLKAVRCGESAEPPRVTKDVICFHAGDFPNVVQRLQLDLHEPPLSQCVQWVDDAKLNQLRREGIRYARIQLYDNDIYYIPRSVVHQFKTVSAVCSLAWHIRLKQYHQEPPAEEERKVDVSTLRVKQEQFGDALMGGTTAPLTDPKPPTDRDTAHPEVKVEPQPADIRLPKPSVTSPIAPLPTPINPLPTPITPLTPSKSSFQDTKPKSHHHHPHYYHHHHHHSELHQTTTTHSSLSSSLKPSPTSTPPSSPKPSPSSSCTPSPKSSPTSTHSPPFKPSPASIRTPSPSPSRKPCHTPILTHTPTHIPTLTHTPIPFLTPSPAPLLSSSSLASSHTESRTPTPQFRAQPQPRPDKPQDKDTSLYTKAPVTPLETRPPGPPHRSSLSFKHHLHEQHQKDCFY</sequence>
<feature type="compositionally biased region" description="Basic and acidic residues" evidence="2">
    <location>
        <begin position="1005"/>
        <end position="1014"/>
    </location>
</feature>
<name>A0A8C7LA66_ONCKI</name>
<gene>
    <name evidence="3" type="primary">RSBN1L</name>
</gene>
<protein>
    <submittedName>
        <fullName evidence="3">Round spermatid basic protein 1 like</fullName>
    </submittedName>
</protein>
<dbReference type="GO" id="GO:0005634">
    <property type="term" value="C:nucleus"/>
    <property type="evidence" value="ECO:0007669"/>
    <property type="project" value="InterPro"/>
</dbReference>
<feature type="compositionally biased region" description="Basic and acidic residues" evidence="2">
    <location>
        <begin position="69"/>
        <end position="88"/>
    </location>
</feature>
<keyword evidence="4" id="KW-1185">Reference proteome</keyword>
<feature type="compositionally biased region" description="Low complexity" evidence="2">
    <location>
        <begin position="358"/>
        <end position="388"/>
    </location>
</feature>
<feature type="compositionally biased region" description="Polar residues" evidence="2">
    <location>
        <begin position="126"/>
        <end position="148"/>
    </location>
</feature>
<reference evidence="3" key="1">
    <citation type="submission" date="2025-08" db="UniProtKB">
        <authorList>
            <consortium name="Ensembl"/>
        </authorList>
    </citation>
    <scope>IDENTIFICATION</scope>
</reference>
<accession>A0A8C7LA66</accession>
<evidence type="ECO:0000313" key="3">
    <source>
        <dbReference type="Ensembl" id="ENSOKIP00005114615.1"/>
    </source>
</evidence>
<dbReference type="Ensembl" id="ENSOKIT00005122635.1">
    <property type="protein sequence ID" value="ENSOKIP00005114615.1"/>
    <property type="gene ID" value="ENSOKIG00005049753.1"/>
</dbReference>
<feature type="compositionally biased region" description="Pro residues" evidence="2">
    <location>
        <begin position="832"/>
        <end position="847"/>
    </location>
</feature>
<evidence type="ECO:0000313" key="4">
    <source>
        <dbReference type="Proteomes" id="UP000694557"/>
    </source>
</evidence>
<reference evidence="3" key="2">
    <citation type="submission" date="2025-09" db="UniProtKB">
        <authorList>
            <consortium name="Ensembl"/>
        </authorList>
    </citation>
    <scope>IDENTIFICATION</scope>
</reference>
<feature type="compositionally biased region" description="Gly residues" evidence="2">
    <location>
        <begin position="109"/>
        <end position="119"/>
    </location>
</feature>
<dbReference type="PANTHER" id="PTHR13354">
    <property type="entry name" value="ROUND SPERMATID BASIC PROTEIN 1"/>
    <property type="match status" value="1"/>
</dbReference>
<dbReference type="Proteomes" id="UP000694557">
    <property type="component" value="Unassembled WGS sequence"/>
</dbReference>
<feature type="compositionally biased region" description="Basic and acidic residues" evidence="2">
    <location>
        <begin position="240"/>
        <end position="260"/>
    </location>
</feature>
<dbReference type="GeneTree" id="ENSGT00390000001969"/>
<dbReference type="AlphaFoldDB" id="A0A8C7LA66"/>
<feature type="compositionally biased region" description="Basic and acidic residues" evidence="2">
    <location>
        <begin position="800"/>
        <end position="813"/>
    </location>
</feature>
<feature type="region of interest" description="Disordered" evidence="2">
    <location>
        <begin position="784"/>
        <end position="1054"/>
    </location>
</feature>
<comment type="similarity">
    <text evidence="1">Belongs to the round spermatid basic protein 1 family.</text>
</comment>
<dbReference type="PANTHER" id="PTHR13354:SF9">
    <property type="entry name" value="LYSINE-SPECIFIC DEMETHYLASE RSBN1L"/>
    <property type="match status" value="1"/>
</dbReference>
<feature type="compositionally biased region" description="Basic residues" evidence="2">
    <location>
        <begin position="861"/>
        <end position="877"/>
    </location>
</feature>
<feature type="compositionally biased region" description="Polar residues" evidence="2">
    <location>
        <begin position="199"/>
        <end position="210"/>
    </location>
</feature>
<feature type="compositionally biased region" description="Pro residues" evidence="2">
    <location>
        <begin position="898"/>
        <end position="908"/>
    </location>
</feature>